<dbReference type="InterPro" id="IPR036108">
    <property type="entry name" value="4pyrrol_syn_uPrphyn_synt_sf"/>
</dbReference>
<name>A0A423Q0M8_9GAMM</name>
<dbReference type="OrthoDB" id="5946419at2"/>
<comment type="caution">
    <text evidence="2">The sequence shown here is derived from an EMBL/GenBank/DDBJ whole genome shotgun (WGS) entry which is preliminary data.</text>
</comment>
<dbReference type="CDD" id="cd06578">
    <property type="entry name" value="HemD"/>
    <property type="match status" value="1"/>
</dbReference>
<evidence type="ECO:0000313" key="2">
    <source>
        <dbReference type="EMBL" id="ROO31736.1"/>
    </source>
</evidence>
<dbReference type="RefSeq" id="WP_123590562.1">
    <property type="nucleotide sequence ID" value="NZ_AYKF01000069.1"/>
</dbReference>
<organism evidence="2 3">
    <name type="scientific">Salinisphaera orenii YIM 95161</name>
    <dbReference type="NCBI Taxonomy" id="1051139"/>
    <lineage>
        <taxon>Bacteria</taxon>
        <taxon>Pseudomonadati</taxon>
        <taxon>Pseudomonadota</taxon>
        <taxon>Gammaproteobacteria</taxon>
        <taxon>Salinisphaerales</taxon>
        <taxon>Salinisphaeraceae</taxon>
        <taxon>Salinisphaera</taxon>
    </lineage>
</organism>
<accession>A0A423Q0M8</accession>
<dbReference type="SUPFAM" id="SSF69618">
    <property type="entry name" value="HemD-like"/>
    <property type="match status" value="1"/>
</dbReference>
<proteinExistence type="predicted"/>
<evidence type="ECO:0000259" key="1">
    <source>
        <dbReference type="Pfam" id="PF02602"/>
    </source>
</evidence>
<dbReference type="AlphaFoldDB" id="A0A423Q0M8"/>
<evidence type="ECO:0000313" key="3">
    <source>
        <dbReference type="Proteomes" id="UP000285123"/>
    </source>
</evidence>
<feature type="domain" description="Tetrapyrrole biosynthesis uroporphyrinogen III synthase" evidence="1">
    <location>
        <begin position="29"/>
        <end position="264"/>
    </location>
</feature>
<dbReference type="GO" id="GO:0004852">
    <property type="term" value="F:uroporphyrinogen-III synthase activity"/>
    <property type="evidence" value="ECO:0007669"/>
    <property type="project" value="InterPro"/>
</dbReference>
<dbReference type="Pfam" id="PF02602">
    <property type="entry name" value="HEM4"/>
    <property type="match status" value="1"/>
</dbReference>
<reference evidence="2 3" key="1">
    <citation type="submission" date="2013-10" db="EMBL/GenBank/DDBJ databases">
        <title>Salinisphaera halophila YIM 95161 Genome Sequencing.</title>
        <authorList>
            <person name="Lai Q."/>
            <person name="Li C."/>
            <person name="Shao Z."/>
        </authorList>
    </citation>
    <scope>NUCLEOTIDE SEQUENCE [LARGE SCALE GENOMIC DNA]</scope>
    <source>
        <strain evidence="2 3">YIM 95161</strain>
    </source>
</reference>
<gene>
    <name evidence="2" type="ORF">SAHL_06330</name>
</gene>
<sequence>MTADTAPAEDMPLSGRRIGVPESRQLDLFADMLERRGAAVRRCPLVDIRDTPDTAAVTAWLDDVIAHGLDEMIWLTGEGLRRLRSFAERAGPPYPERFAERLAATRAITRGPKPTRELRAMGLRSDIAATEPTTAGVIDALEAVDLAGHRVGVQLYGSDPNRPLMDFLARKQANVRVVAPYVYADEAEEPQVLAFIDALVDGELDGLAFTSSPQVRRLLKVARGQGRETELIAAMNARCVAAVGPLVAERLHDAGIAVTLMPESSYFMKPLVRALVEHFAD</sequence>
<dbReference type="Proteomes" id="UP000285123">
    <property type="component" value="Unassembled WGS sequence"/>
</dbReference>
<dbReference type="Gene3D" id="3.40.50.10090">
    <property type="match status" value="2"/>
</dbReference>
<dbReference type="EMBL" id="AYKF01000069">
    <property type="protein sequence ID" value="ROO31736.1"/>
    <property type="molecule type" value="Genomic_DNA"/>
</dbReference>
<protein>
    <submittedName>
        <fullName evidence="2">Uroporphyrinogen III synthase</fullName>
    </submittedName>
</protein>
<dbReference type="PANTHER" id="PTHR40082">
    <property type="entry name" value="BLR5956 PROTEIN"/>
    <property type="match status" value="1"/>
</dbReference>
<dbReference type="GO" id="GO:0006780">
    <property type="term" value="P:uroporphyrinogen III biosynthetic process"/>
    <property type="evidence" value="ECO:0007669"/>
    <property type="project" value="InterPro"/>
</dbReference>
<dbReference type="PANTHER" id="PTHR40082:SF1">
    <property type="entry name" value="BLR5956 PROTEIN"/>
    <property type="match status" value="1"/>
</dbReference>
<dbReference type="InterPro" id="IPR003754">
    <property type="entry name" value="4pyrrol_synth_uPrphyn_synth"/>
</dbReference>
<dbReference type="InterPro" id="IPR039793">
    <property type="entry name" value="UROS/Hem4"/>
</dbReference>